<accession>A0A0H3HVL0</accession>
<protein>
    <submittedName>
        <fullName evidence="2">Uncharacterized protein</fullName>
    </submittedName>
</protein>
<dbReference type="KEGG" id="bpz:BP1026B_II0603"/>
<feature type="region of interest" description="Disordered" evidence="1">
    <location>
        <begin position="1"/>
        <end position="65"/>
    </location>
</feature>
<feature type="compositionally biased region" description="Basic residues" evidence="1">
    <location>
        <begin position="37"/>
        <end position="50"/>
    </location>
</feature>
<feature type="compositionally biased region" description="Low complexity" evidence="1">
    <location>
        <begin position="14"/>
        <end position="23"/>
    </location>
</feature>
<gene>
    <name evidence="2" type="ordered locus">BP1026B_II0603</name>
</gene>
<dbReference type="PATRIC" id="fig|884204.3.peg.4768"/>
<evidence type="ECO:0000313" key="3">
    <source>
        <dbReference type="Proteomes" id="UP000010087"/>
    </source>
</evidence>
<dbReference type="Proteomes" id="UP000010087">
    <property type="component" value="Chromosome 2"/>
</dbReference>
<organism evidence="2 3">
    <name type="scientific">Burkholderia pseudomallei (strain 1026b)</name>
    <dbReference type="NCBI Taxonomy" id="884204"/>
    <lineage>
        <taxon>Bacteria</taxon>
        <taxon>Pseudomonadati</taxon>
        <taxon>Pseudomonadota</taxon>
        <taxon>Betaproteobacteria</taxon>
        <taxon>Burkholderiales</taxon>
        <taxon>Burkholderiaceae</taxon>
        <taxon>Burkholderia</taxon>
        <taxon>pseudomallei group</taxon>
    </lineage>
</organism>
<dbReference type="AlphaFoldDB" id="A0A0H3HVL0"/>
<dbReference type="EMBL" id="CP002834">
    <property type="protein sequence ID" value="AFI68865.1"/>
    <property type="molecule type" value="Genomic_DNA"/>
</dbReference>
<sequence>MSRWRCAARRPAARAHAPAGLAASLSRVVREPGGRASKNRHRLGRGRHREKGRDGRWGGGGKRWKRRWCAGGGTVSVIVTISG</sequence>
<reference evidence="2 3" key="1">
    <citation type="journal article" date="2012" name="PLoS ONE">
        <title>Evolution of Burkholderia pseudomallei in recurrent melioidosis.</title>
        <authorList>
            <person name="Hayden H.S."/>
            <person name="Lim R."/>
            <person name="Brittnacher M.J."/>
            <person name="Sims E.H."/>
            <person name="Ramage E.R."/>
            <person name="Fong C."/>
            <person name="Wu Z."/>
            <person name="Crist E."/>
            <person name="Chang J."/>
            <person name="Zhou Y."/>
            <person name="Radey M."/>
            <person name="Rohmer L."/>
            <person name="Haugen E."/>
            <person name="Gillett W."/>
            <person name="Wuthiekanun V."/>
            <person name="Peacock S.J."/>
            <person name="Kaul R."/>
            <person name="Miller S.I."/>
            <person name="Manoil C."/>
            <person name="Jacobs M.A."/>
        </authorList>
    </citation>
    <scope>NUCLEOTIDE SEQUENCE [LARGE SCALE GENOMIC DNA]</scope>
    <source>
        <strain evidence="2 3">1026b</strain>
    </source>
</reference>
<proteinExistence type="predicted"/>
<evidence type="ECO:0000256" key="1">
    <source>
        <dbReference type="SAM" id="MobiDB-lite"/>
    </source>
</evidence>
<feature type="compositionally biased region" description="Basic residues" evidence="1">
    <location>
        <begin position="1"/>
        <end position="13"/>
    </location>
</feature>
<evidence type="ECO:0000313" key="2">
    <source>
        <dbReference type="EMBL" id="AFI68865.1"/>
    </source>
</evidence>
<name>A0A0H3HVL0_BURP2</name>